<dbReference type="PANTHER" id="PTHR10545:SF29">
    <property type="entry name" value="GH14572P-RELATED"/>
    <property type="match status" value="1"/>
</dbReference>
<evidence type="ECO:0000259" key="3">
    <source>
        <dbReference type="PROSITE" id="PS51186"/>
    </source>
</evidence>
<keyword evidence="2" id="KW-0012">Acyltransferase</keyword>
<keyword evidence="1 4" id="KW-0808">Transferase</keyword>
<dbReference type="RefSeq" id="WP_138187948.1">
    <property type="nucleotide sequence ID" value="NZ_LS992241.1"/>
</dbReference>
<name>A0A383RHC7_PAEAL</name>
<evidence type="ECO:0000313" key="4">
    <source>
        <dbReference type="EMBL" id="SYX85982.1"/>
    </source>
</evidence>
<dbReference type="InterPro" id="IPR051016">
    <property type="entry name" value="Diverse_Substrate_AcTransf"/>
</dbReference>
<dbReference type="EMBL" id="LS992241">
    <property type="protein sequence ID" value="SYX85982.1"/>
    <property type="molecule type" value="Genomic_DNA"/>
</dbReference>
<protein>
    <submittedName>
        <fullName evidence="4">GCN5-related N-acetyltransferase</fullName>
    </submittedName>
</protein>
<dbReference type="InterPro" id="IPR000182">
    <property type="entry name" value="GNAT_dom"/>
</dbReference>
<evidence type="ECO:0000313" key="5">
    <source>
        <dbReference type="Proteomes" id="UP000304148"/>
    </source>
</evidence>
<dbReference type="PROSITE" id="PS51186">
    <property type="entry name" value="GNAT"/>
    <property type="match status" value="1"/>
</dbReference>
<dbReference type="SUPFAM" id="SSF55729">
    <property type="entry name" value="Acyl-CoA N-acyltransferases (Nat)"/>
    <property type="match status" value="1"/>
</dbReference>
<dbReference type="Gene3D" id="3.40.630.30">
    <property type="match status" value="1"/>
</dbReference>
<evidence type="ECO:0000256" key="2">
    <source>
        <dbReference type="ARBA" id="ARBA00023315"/>
    </source>
</evidence>
<dbReference type="Pfam" id="PF00583">
    <property type="entry name" value="Acetyltransf_1"/>
    <property type="match status" value="1"/>
</dbReference>
<proteinExistence type="predicted"/>
<dbReference type="Proteomes" id="UP000304148">
    <property type="component" value="Chromosome"/>
</dbReference>
<dbReference type="GO" id="GO:0008080">
    <property type="term" value="F:N-acetyltransferase activity"/>
    <property type="evidence" value="ECO:0007669"/>
    <property type="project" value="UniProtKB-ARBA"/>
</dbReference>
<dbReference type="PANTHER" id="PTHR10545">
    <property type="entry name" value="DIAMINE N-ACETYLTRANSFERASE"/>
    <property type="match status" value="1"/>
</dbReference>
<reference evidence="5" key="1">
    <citation type="submission" date="2018-08" db="EMBL/GenBank/DDBJ databases">
        <authorList>
            <person name="Chevrot R."/>
        </authorList>
    </citation>
    <scope>NUCLEOTIDE SEQUENCE [LARGE SCALE GENOMIC DNA]</scope>
</reference>
<dbReference type="InterPro" id="IPR016181">
    <property type="entry name" value="Acyl_CoA_acyltransferase"/>
</dbReference>
<gene>
    <name evidence="4" type="ORF">PBLR_14404</name>
</gene>
<feature type="domain" description="N-acetyltransferase" evidence="3">
    <location>
        <begin position="18"/>
        <end position="175"/>
    </location>
</feature>
<evidence type="ECO:0000256" key="1">
    <source>
        <dbReference type="ARBA" id="ARBA00022679"/>
    </source>
</evidence>
<dbReference type="AlphaFoldDB" id="A0A383RHC7"/>
<organism evidence="4 5">
    <name type="scientific">Paenibacillus alvei</name>
    <name type="common">Bacillus alvei</name>
    <dbReference type="NCBI Taxonomy" id="44250"/>
    <lineage>
        <taxon>Bacteria</taxon>
        <taxon>Bacillati</taxon>
        <taxon>Bacillota</taxon>
        <taxon>Bacilli</taxon>
        <taxon>Bacillales</taxon>
        <taxon>Paenibacillaceae</taxon>
        <taxon>Paenibacillus</taxon>
    </lineage>
</organism>
<accession>A0A383RHC7</accession>
<dbReference type="CDD" id="cd04301">
    <property type="entry name" value="NAT_SF"/>
    <property type="match status" value="1"/>
</dbReference>
<sequence>MWKRLFPDCRIESRGESVHVRTLEPEHYEEISRMSETWMPAGLYEATLFSAHGYADFLRASLAIPPSRFTSHFIGIYTNANSLIGFAEWRLIDDILFLNNFYVSALFRGRGIGSHVIRQASIHAAKEGLSSVQLDAFDTNESAIRLYERNGFVRQHAYYWYASAPLHQWMDVEAEESSLDCMIHDWPQAVASLEVYGYGFFRVSFDRQEERIVLMKENYFRMRLKAAMNKDVLALLARLAPHRRVLVSDGGVEPPYSGMEQLAVAFRMVKPLS</sequence>